<evidence type="ECO:0000313" key="2">
    <source>
        <dbReference type="EMBL" id="UYV78625.1"/>
    </source>
</evidence>
<evidence type="ECO:0000313" key="3">
    <source>
        <dbReference type="Proteomes" id="UP001235939"/>
    </source>
</evidence>
<protein>
    <submittedName>
        <fullName evidence="2">Uncharacterized protein</fullName>
    </submittedName>
</protein>
<proteinExistence type="predicted"/>
<organism evidence="2 3">
    <name type="scientific">Cordylochernes scorpioides</name>
    <dbReference type="NCBI Taxonomy" id="51811"/>
    <lineage>
        <taxon>Eukaryota</taxon>
        <taxon>Metazoa</taxon>
        <taxon>Ecdysozoa</taxon>
        <taxon>Arthropoda</taxon>
        <taxon>Chelicerata</taxon>
        <taxon>Arachnida</taxon>
        <taxon>Pseudoscorpiones</taxon>
        <taxon>Cheliferoidea</taxon>
        <taxon>Chernetidae</taxon>
        <taxon>Cordylochernes</taxon>
    </lineage>
</organism>
<dbReference type="Proteomes" id="UP001235939">
    <property type="component" value="Chromosome 16"/>
</dbReference>
<evidence type="ECO:0000256" key="1">
    <source>
        <dbReference type="SAM" id="MobiDB-lite"/>
    </source>
</evidence>
<name>A0ABY6LBS8_9ARAC</name>
<gene>
    <name evidence="2" type="ORF">LAZ67_16002210</name>
</gene>
<keyword evidence="3" id="KW-1185">Reference proteome</keyword>
<sequence length="136" mass="15169">MDVKVLGTKFQDFDGILGRSTSNPPRSPQQVTRTKRDPVTAIKNSRQQQDLAKARSAAAMFDQCCLVEWSADFHPVQYTMALEQLLGKSSVYQLMKMFGQVLVGLASVDLAERLVEEGLTIGTTLLKAFSYRQKPE</sequence>
<feature type="region of interest" description="Disordered" evidence="1">
    <location>
        <begin position="16"/>
        <end position="47"/>
    </location>
</feature>
<reference evidence="2 3" key="1">
    <citation type="submission" date="2022-01" db="EMBL/GenBank/DDBJ databases">
        <title>A chromosomal length assembly of Cordylochernes scorpioides.</title>
        <authorList>
            <person name="Zeh D."/>
            <person name="Zeh J."/>
        </authorList>
    </citation>
    <scope>NUCLEOTIDE SEQUENCE [LARGE SCALE GENOMIC DNA]</scope>
    <source>
        <strain evidence="2">IN4F17</strain>
        <tissue evidence="2">Whole Body</tissue>
    </source>
</reference>
<dbReference type="EMBL" id="CP092878">
    <property type="protein sequence ID" value="UYV78625.1"/>
    <property type="molecule type" value="Genomic_DNA"/>
</dbReference>
<accession>A0ABY6LBS8</accession>
<feature type="compositionally biased region" description="Polar residues" evidence="1">
    <location>
        <begin position="19"/>
        <end position="32"/>
    </location>
</feature>